<keyword evidence="3" id="KW-1185">Reference proteome</keyword>
<gene>
    <name evidence="2" type="ORF">FRF71_01505</name>
</gene>
<feature type="transmembrane region" description="Helical" evidence="1">
    <location>
        <begin position="7"/>
        <end position="26"/>
    </location>
</feature>
<name>A0A5B8S0M6_9SPHN</name>
<evidence type="ECO:0000256" key="1">
    <source>
        <dbReference type="SAM" id="Phobius"/>
    </source>
</evidence>
<proteinExistence type="predicted"/>
<organism evidence="2 3">
    <name type="scientific">Novosphingobium ginsenosidimutans</name>
    <dbReference type="NCBI Taxonomy" id="1176536"/>
    <lineage>
        <taxon>Bacteria</taxon>
        <taxon>Pseudomonadati</taxon>
        <taxon>Pseudomonadota</taxon>
        <taxon>Alphaproteobacteria</taxon>
        <taxon>Sphingomonadales</taxon>
        <taxon>Sphingomonadaceae</taxon>
        <taxon>Novosphingobium</taxon>
    </lineage>
</organism>
<feature type="transmembrane region" description="Helical" evidence="1">
    <location>
        <begin position="46"/>
        <end position="68"/>
    </location>
</feature>
<sequence length="212" mass="21612">MEASRRKFGIVIVRMAIGAVAGFAAMKFGLESGLGPLLREAGPGSAALAGCGLIYGLMGLFVGIGVAVPGMGAKLLNVTGREDIEDQRAQMTGGAVSCLALGIGMILLALATPGGAVPGEVGLAAFGFALFLTAAITLLQWRGYDELWRNMSMESAAWGGTLIAMTLLVWGALALIGRAILPDPAGLVALVMGLNLLGTFIAIGRRGLLIEA</sequence>
<keyword evidence="1" id="KW-0472">Membrane</keyword>
<dbReference type="EMBL" id="CP042345">
    <property type="protein sequence ID" value="QEA14913.1"/>
    <property type="molecule type" value="Genomic_DNA"/>
</dbReference>
<keyword evidence="1" id="KW-0812">Transmembrane</keyword>
<dbReference type="OrthoDB" id="7391593at2"/>
<feature type="transmembrane region" description="Helical" evidence="1">
    <location>
        <begin position="187"/>
        <end position="204"/>
    </location>
</feature>
<feature type="transmembrane region" description="Helical" evidence="1">
    <location>
        <begin position="156"/>
        <end position="181"/>
    </location>
</feature>
<evidence type="ECO:0000313" key="2">
    <source>
        <dbReference type="EMBL" id="QEA14913.1"/>
    </source>
</evidence>
<dbReference type="KEGG" id="ngf:FRF71_01505"/>
<protein>
    <submittedName>
        <fullName evidence="2">Uncharacterized protein</fullName>
    </submittedName>
</protein>
<dbReference type="AlphaFoldDB" id="A0A5B8S0M6"/>
<dbReference type="Proteomes" id="UP000321172">
    <property type="component" value="Chromosome"/>
</dbReference>
<keyword evidence="1" id="KW-1133">Transmembrane helix</keyword>
<reference evidence="2 3" key="1">
    <citation type="journal article" date="2013" name="J. Microbiol. Biotechnol.">
        <title>Novosphingobium ginsenosidimutans sp. nov., with the ability to convert ginsenoside.</title>
        <authorList>
            <person name="Kim J.K."/>
            <person name="He D."/>
            <person name="Liu Q.M."/>
            <person name="Park H.Y."/>
            <person name="Jung M.S."/>
            <person name="Yoon M.H."/>
            <person name="Kim S.C."/>
            <person name="Im W.T."/>
        </authorList>
    </citation>
    <scope>NUCLEOTIDE SEQUENCE [LARGE SCALE GENOMIC DNA]</scope>
    <source>
        <strain evidence="2 3">FW-6</strain>
    </source>
</reference>
<accession>A0A5B8S0M6</accession>
<feature type="transmembrane region" description="Helical" evidence="1">
    <location>
        <begin position="89"/>
        <end position="111"/>
    </location>
</feature>
<dbReference type="RefSeq" id="WP_147088894.1">
    <property type="nucleotide sequence ID" value="NZ_BAABJD010000002.1"/>
</dbReference>
<evidence type="ECO:0000313" key="3">
    <source>
        <dbReference type="Proteomes" id="UP000321172"/>
    </source>
</evidence>
<feature type="transmembrane region" description="Helical" evidence="1">
    <location>
        <begin position="123"/>
        <end position="144"/>
    </location>
</feature>